<comment type="caution">
    <text evidence="7">The sequence shown here is derived from an EMBL/GenBank/DDBJ whole genome shotgun (WGS) entry which is preliminary data.</text>
</comment>
<dbReference type="SUPFAM" id="SSF103473">
    <property type="entry name" value="MFS general substrate transporter"/>
    <property type="match status" value="1"/>
</dbReference>
<dbReference type="InterPro" id="IPR020846">
    <property type="entry name" value="MFS_dom"/>
</dbReference>
<feature type="transmembrane region" description="Helical" evidence="5">
    <location>
        <begin position="501"/>
        <end position="524"/>
    </location>
</feature>
<evidence type="ECO:0000256" key="2">
    <source>
        <dbReference type="ARBA" id="ARBA00022692"/>
    </source>
</evidence>
<sequence length="580" mass="65795">MQFDDFYEIVGVFGRYQKVKYLMICLAYMLPPIMVYTWVFTAATPSFRCRTLVEEMSDVEIPKNILSRYIPSESQCRQYKSQISISECQRCYQNTNRSIFNEGIKTPLKSCNSFVFDRTYYQSTLVEEWSMVCNQVSLKSFVQTIFFFGYMIGSLVFGVLSDRYGRRPIMGISFCIISVASFICAIAPQENLGFQWSYALFILGRFLLACASRGVALTGFVIGVEIVGPKQRLFTGIVVQYFFAIGQLLLLVFAFVIRTWRLLHMALAILSLPFLFFYFLLSESPRWLISKGCYDEAEKILRQIAKTNNNNFDSIAYQRLVTEEKKKEAAVAVKGHGLKHLLKSKVMCIISINMSIQWFVQNLVYYGVSQSTGAWLVNPYISFGAGAVIEIFAYFIAHCVLKRWSRKKAYSSFVIGFATFAFLVVPIQMLMIKGSSSQHALMFIAHITMKFFATGSYAIIYIYANELFPTNARNTGIGICSMIARTGAIVGTLSNDHLSRVWLHFPVVVFGFTSILAVALIAICPETFNKPLPQTIEDVEEMGLSFLCTNSKPLPCPHVEDNDDMDENKLLNKQSKNNVV</sequence>
<proteinExistence type="predicted"/>
<dbReference type="PANTHER" id="PTHR24064">
    <property type="entry name" value="SOLUTE CARRIER FAMILY 22 MEMBER"/>
    <property type="match status" value="1"/>
</dbReference>
<comment type="subcellular location">
    <subcellularLocation>
        <location evidence="1">Membrane</location>
        <topology evidence="1">Multi-pass membrane protein</topology>
    </subcellularLocation>
</comment>
<dbReference type="GO" id="GO:0016020">
    <property type="term" value="C:membrane"/>
    <property type="evidence" value="ECO:0007669"/>
    <property type="project" value="UniProtKB-SubCell"/>
</dbReference>
<dbReference type="PROSITE" id="PS50850">
    <property type="entry name" value="MFS"/>
    <property type="match status" value="1"/>
</dbReference>
<feature type="transmembrane region" description="Helical" evidence="5">
    <location>
        <begin position="21"/>
        <end position="40"/>
    </location>
</feature>
<evidence type="ECO:0000256" key="1">
    <source>
        <dbReference type="ARBA" id="ARBA00004141"/>
    </source>
</evidence>
<evidence type="ECO:0000313" key="7">
    <source>
        <dbReference type="EMBL" id="CAF3037803.1"/>
    </source>
</evidence>
<dbReference type="AlphaFoldDB" id="A0A817MBG1"/>
<gene>
    <name evidence="8" type="ORF">GRG538_LOCUS4099</name>
    <name evidence="10" type="ORF">QYT958_LOCUS5093</name>
    <name evidence="7" type="ORF">TIS948_LOCUS3351</name>
    <name evidence="9" type="ORF">UJA718_LOCUS22341</name>
</gene>
<dbReference type="InterPro" id="IPR036259">
    <property type="entry name" value="MFS_trans_sf"/>
</dbReference>
<dbReference type="Pfam" id="PF00083">
    <property type="entry name" value="Sugar_tr"/>
    <property type="match status" value="1"/>
</dbReference>
<dbReference type="EMBL" id="CAJOBR010000411">
    <property type="protein sequence ID" value="CAF4506157.1"/>
    <property type="molecule type" value="Genomic_DNA"/>
</dbReference>
<evidence type="ECO:0000313" key="8">
    <source>
        <dbReference type="EMBL" id="CAF3335304.1"/>
    </source>
</evidence>
<organism evidence="7 11">
    <name type="scientific">Rotaria socialis</name>
    <dbReference type="NCBI Taxonomy" id="392032"/>
    <lineage>
        <taxon>Eukaryota</taxon>
        <taxon>Metazoa</taxon>
        <taxon>Spiralia</taxon>
        <taxon>Gnathifera</taxon>
        <taxon>Rotifera</taxon>
        <taxon>Eurotatoria</taxon>
        <taxon>Bdelloidea</taxon>
        <taxon>Philodinida</taxon>
        <taxon>Philodinidae</taxon>
        <taxon>Rotaria</taxon>
    </lineage>
</organism>
<feature type="transmembrane region" description="Helical" evidence="5">
    <location>
        <begin position="443"/>
        <end position="464"/>
    </location>
</feature>
<feature type="transmembrane region" description="Helical" evidence="5">
    <location>
        <begin position="262"/>
        <end position="281"/>
    </location>
</feature>
<dbReference type="EMBL" id="CAJNXB010000230">
    <property type="protein sequence ID" value="CAF3037803.1"/>
    <property type="molecule type" value="Genomic_DNA"/>
</dbReference>
<feature type="transmembrane region" description="Helical" evidence="5">
    <location>
        <begin position="169"/>
        <end position="188"/>
    </location>
</feature>
<evidence type="ECO:0000313" key="10">
    <source>
        <dbReference type="EMBL" id="CAF4506157.1"/>
    </source>
</evidence>
<dbReference type="EMBL" id="CAJOBP010004570">
    <property type="protein sequence ID" value="CAF4444524.1"/>
    <property type="molecule type" value="Genomic_DNA"/>
</dbReference>
<keyword evidence="4 5" id="KW-0472">Membrane</keyword>
<feature type="transmembrane region" description="Helical" evidence="5">
    <location>
        <begin position="380"/>
        <end position="401"/>
    </location>
</feature>
<evidence type="ECO:0000256" key="5">
    <source>
        <dbReference type="SAM" id="Phobius"/>
    </source>
</evidence>
<dbReference type="GO" id="GO:0022857">
    <property type="term" value="F:transmembrane transporter activity"/>
    <property type="evidence" value="ECO:0007669"/>
    <property type="project" value="InterPro"/>
</dbReference>
<evidence type="ECO:0000256" key="3">
    <source>
        <dbReference type="ARBA" id="ARBA00022989"/>
    </source>
</evidence>
<evidence type="ECO:0000256" key="4">
    <source>
        <dbReference type="ARBA" id="ARBA00023136"/>
    </source>
</evidence>
<feature type="transmembrane region" description="Helical" evidence="5">
    <location>
        <begin position="346"/>
        <end position="368"/>
    </location>
</feature>
<keyword evidence="3 5" id="KW-1133">Transmembrane helix</keyword>
<dbReference type="OrthoDB" id="2544694at2759"/>
<dbReference type="Proteomes" id="UP000663848">
    <property type="component" value="Unassembled WGS sequence"/>
</dbReference>
<accession>A0A817MBG1</accession>
<keyword evidence="2 5" id="KW-0812">Transmembrane</keyword>
<keyword evidence="12" id="KW-1185">Reference proteome</keyword>
<evidence type="ECO:0000259" key="6">
    <source>
        <dbReference type="PROSITE" id="PS50850"/>
    </source>
</evidence>
<dbReference type="Gene3D" id="1.20.1250.20">
    <property type="entry name" value="MFS general substrate transporter like domains"/>
    <property type="match status" value="1"/>
</dbReference>
<feature type="domain" description="Major facilitator superfamily (MFS) profile" evidence="6">
    <location>
        <begin position="98"/>
        <end position="529"/>
    </location>
</feature>
<evidence type="ECO:0000313" key="9">
    <source>
        <dbReference type="EMBL" id="CAF4444524.1"/>
    </source>
</evidence>
<dbReference type="Proteomes" id="UP000663825">
    <property type="component" value="Unassembled WGS sequence"/>
</dbReference>
<dbReference type="Proteomes" id="UP000663873">
    <property type="component" value="Unassembled WGS sequence"/>
</dbReference>
<dbReference type="Proteomes" id="UP000663872">
    <property type="component" value="Unassembled WGS sequence"/>
</dbReference>
<dbReference type="InterPro" id="IPR005828">
    <property type="entry name" value="MFS_sugar_transport-like"/>
</dbReference>
<reference evidence="7" key="1">
    <citation type="submission" date="2021-02" db="EMBL/GenBank/DDBJ databases">
        <authorList>
            <person name="Nowell W R."/>
        </authorList>
    </citation>
    <scope>NUCLEOTIDE SEQUENCE</scope>
</reference>
<evidence type="ECO:0000313" key="11">
    <source>
        <dbReference type="Proteomes" id="UP000663825"/>
    </source>
</evidence>
<feature type="transmembrane region" description="Helical" evidence="5">
    <location>
        <begin position="413"/>
        <end position="431"/>
    </location>
</feature>
<feature type="transmembrane region" description="Helical" evidence="5">
    <location>
        <begin position="200"/>
        <end position="221"/>
    </location>
</feature>
<protein>
    <recommendedName>
        <fullName evidence="6">Major facilitator superfamily (MFS) profile domain-containing protein</fullName>
    </recommendedName>
</protein>
<feature type="transmembrane region" description="Helical" evidence="5">
    <location>
        <begin position="233"/>
        <end position="256"/>
    </location>
</feature>
<name>A0A817MBG1_9BILA</name>
<dbReference type="EMBL" id="CAJNYT010000154">
    <property type="protein sequence ID" value="CAF3335304.1"/>
    <property type="molecule type" value="Genomic_DNA"/>
</dbReference>
<feature type="transmembrane region" description="Helical" evidence="5">
    <location>
        <begin position="141"/>
        <end position="160"/>
    </location>
</feature>
<evidence type="ECO:0000313" key="12">
    <source>
        <dbReference type="Proteomes" id="UP000663873"/>
    </source>
</evidence>